<sequence>MYLVSEDLSTIEITDPMSLETFLKELKHRKKELEHLKASVISGKSNAQRVLSAIKNESSNIANFFGDNIFRPDNRRRKKQAIDAIDRLIELCGSSEDIIDDLLNKKDYCQQIGNDMGEWRETIVNFFPIIGSTSIIVPEFSKDWGVEIFAQLSVIVIGAGFASMAKYGFKAGLAIAAIGLLIGVIAGIVAGEKRKVLFEEFKQDADKSYREVDREIYRPLLKAQKEMNAFFKDLGNLLVKTGWVNKNRSNDIIHLVDVINKKSSEIKNLRIGYNMTMTMMQGRETKDLENILDLVLKGVFGNIKNKEEIATILKISYFDQIDLPIDEIKKHLDLDDEAVLKLRIRKLLIERKTPRDIAKFLEIEENKVQDVQNHLKKLDEYKKIAA</sequence>
<reference evidence="2 3" key="1">
    <citation type="journal article" date="2013" name="Int. J. Syst. Evol. Microbiol.">
        <title>Aquimarina gracilis sp. nov., isolated from the gut microflora of a mussel, Mytilus coruscus, and emended description of Aquimarina spongiae.</title>
        <authorList>
            <person name="Park S.C."/>
            <person name="Choe H.N."/>
            <person name="Baik K.S."/>
            <person name="Seong C.N."/>
        </authorList>
    </citation>
    <scope>NUCLEOTIDE SEQUENCE [LARGE SCALE GENOMIC DNA]</scope>
    <source>
        <strain evidence="2 3">PSC32</strain>
    </source>
</reference>
<proteinExistence type="predicted"/>
<keyword evidence="1" id="KW-1133">Transmembrane helix</keyword>
<keyword evidence="3" id="KW-1185">Reference proteome</keyword>
<dbReference type="EMBL" id="JAYKLX010000010">
    <property type="protein sequence ID" value="MEB3347907.1"/>
    <property type="molecule type" value="Genomic_DNA"/>
</dbReference>
<gene>
    <name evidence="2" type="ORF">U6A24_20690</name>
</gene>
<dbReference type="RefSeq" id="WP_324181925.1">
    <property type="nucleotide sequence ID" value="NZ_BAABAW010000011.1"/>
</dbReference>
<evidence type="ECO:0000256" key="1">
    <source>
        <dbReference type="SAM" id="Phobius"/>
    </source>
</evidence>
<keyword evidence="1" id="KW-0472">Membrane</keyword>
<dbReference type="Proteomes" id="UP001327027">
    <property type="component" value="Unassembled WGS sequence"/>
</dbReference>
<feature type="transmembrane region" description="Helical" evidence="1">
    <location>
        <begin position="144"/>
        <end position="165"/>
    </location>
</feature>
<feature type="transmembrane region" description="Helical" evidence="1">
    <location>
        <begin position="171"/>
        <end position="191"/>
    </location>
</feature>
<name>A0ABU6A177_9FLAO</name>
<organism evidence="2 3">
    <name type="scientific">Aquimarina gracilis</name>
    <dbReference type="NCBI Taxonomy" id="874422"/>
    <lineage>
        <taxon>Bacteria</taxon>
        <taxon>Pseudomonadati</taxon>
        <taxon>Bacteroidota</taxon>
        <taxon>Flavobacteriia</taxon>
        <taxon>Flavobacteriales</taxon>
        <taxon>Flavobacteriaceae</taxon>
        <taxon>Aquimarina</taxon>
    </lineage>
</organism>
<accession>A0ABU6A177</accession>
<keyword evidence="1" id="KW-0812">Transmembrane</keyword>
<evidence type="ECO:0000313" key="2">
    <source>
        <dbReference type="EMBL" id="MEB3347907.1"/>
    </source>
</evidence>
<protein>
    <submittedName>
        <fullName evidence="2">Uncharacterized protein</fullName>
    </submittedName>
</protein>
<evidence type="ECO:0000313" key="3">
    <source>
        <dbReference type="Proteomes" id="UP001327027"/>
    </source>
</evidence>
<comment type="caution">
    <text evidence="2">The sequence shown here is derived from an EMBL/GenBank/DDBJ whole genome shotgun (WGS) entry which is preliminary data.</text>
</comment>